<reference evidence="18" key="1">
    <citation type="submission" date="2021-01" db="EMBL/GenBank/DDBJ databases">
        <authorList>
            <person name="Corre E."/>
            <person name="Pelletier E."/>
            <person name="Niang G."/>
            <person name="Scheremetjew M."/>
            <person name="Finn R."/>
            <person name="Kale V."/>
            <person name="Holt S."/>
            <person name="Cochrane G."/>
            <person name="Meng A."/>
            <person name="Brown T."/>
            <person name="Cohen L."/>
        </authorList>
    </citation>
    <scope>NUCLEOTIDE SEQUENCE</scope>
    <source>
        <strain evidence="18">CCMP2058</strain>
    </source>
</reference>
<evidence type="ECO:0000256" key="11">
    <source>
        <dbReference type="ARBA" id="ARBA00031360"/>
    </source>
</evidence>
<feature type="domain" description="EF-hand" evidence="16">
    <location>
        <begin position="709"/>
        <end position="744"/>
    </location>
</feature>
<evidence type="ECO:0000256" key="5">
    <source>
        <dbReference type="ARBA" id="ARBA00022692"/>
    </source>
</evidence>
<feature type="region of interest" description="Disordered" evidence="14">
    <location>
        <begin position="77"/>
        <end position="108"/>
    </location>
</feature>
<keyword evidence="4" id="KW-0050">Antiport</keyword>
<evidence type="ECO:0000256" key="9">
    <source>
        <dbReference type="ARBA" id="ARBA00023128"/>
    </source>
</evidence>
<dbReference type="GO" id="GO:0005509">
    <property type="term" value="F:calcium ion binding"/>
    <property type="evidence" value="ECO:0007669"/>
    <property type="project" value="InterPro"/>
</dbReference>
<dbReference type="Pfam" id="PF07766">
    <property type="entry name" value="LETM1_RBD"/>
    <property type="match status" value="1"/>
</dbReference>
<keyword evidence="9 12" id="KW-0496">Mitochondrion</keyword>
<protein>
    <recommendedName>
        <fullName evidence="3">Mitochondrial proton/calcium exchanger protein</fullName>
    </recommendedName>
    <alternativeName>
        <fullName evidence="11">Leucine zipper-EF-hand-containing transmembrane protein 1</fullName>
    </alternativeName>
</protein>
<proteinExistence type="inferred from homology"/>
<dbReference type="Gene3D" id="1.10.238.10">
    <property type="entry name" value="EF-hand"/>
    <property type="match status" value="1"/>
</dbReference>
<evidence type="ECO:0000256" key="14">
    <source>
        <dbReference type="SAM" id="MobiDB-lite"/>
    </source>
</evidence>
<feature type="compositionally biased region" description="Basic and acidic residues" evidence="14">
    <location>
        <begin position="95"/>
        <end position="108"/>
    </location>
</feature>
<organism evidence="18">
    <name type="scientific">Amorphochlora amoebiformis</name>
    <dbReference type="NCBI Taxonomy" id="1561963"/>
    <lineage>
        <taxon>Eukaryota</taxon>
        <taxon>Sar</taxon>
        <taxon>Rhizaria</taxon>
        <taxon>Cercozoa</taxon>
        <taxon>Chlorarachniophyceae</taxon>
        <taxon>Amorphochlora</taxon>
    </lineage>
</organism>
<evidence type="ECO:0000256" key="4">
    <source>
        <dbReference type="ARBA" id="ARBA00022449"/>
    </source>
</evidence>
<accession>A0A7S0H6B0</accession>
<dbReference type="EMBL" id="HBEM01032688">
    <property type="protein sequence ID" value="CAD8463369.1"/>
    <property type="molecule type" value="Transcribed_RNA"/>
</dbReference>
<comment type="subcellular location">
    <subcellularLocation>
        <location evidence="1">Mitochondrion inner membrane</location>
        <topology evidence="1">Single-pass membrane protein</topology>
    </subcellularLocation>
</comment>
<keyword evidence="4" id="KW-0813">Transport</keyword>
<evidence type="ECO:0000256" key="12">
    <source>
        <dbReference type="PROSITE-ProRule" id="PRU01094"/>
    </source>
</evidence>
<evidence type="ECO:0000256" key="1">
    <source>
        <dbReference type="ARBA" id="ARBA00004434"/>
    </source>
</evidence>
<feature type="coiled-coil region" evidence="13">
    <location>
        <begin position="583"/>
        <end position="626"/>
    </location>
</feature>
<dbReference type="PROSITE" id="PS51758">
    <property type="entry name" value="LETM1_RBD"/>
    <property type="match status" value="1"/>
</dbReference>
<evidence type="ECO:0000256" key="6">
    <source>
        <dbReference type="ARBA" id="ARBA00022792"/>
    </source>
</evidence>
<evidence type="ECO:0000259" key="16">
    <source>
        <dbReference type="PROSITE" id="PS50222"/>
    </source>
</evidence>
<name>A0A7S0H6B0_9EUKA</name>
<evidence type="ECO:0000256" key="8">
    <source>
        <dbReference type="ARBA" id="ARBA00022989"/>
    </source>
</evidence>
<dbReference type="SUPFAM" id="SSF47473">
    <property type="entry name" value="EF-hand"/>
    <property type="match status" value="1"/>
</dbReference>
<evidence type="ECO:0000256" key="7">
    <source>
        <dbReference type="ARBA" id="ARBA00022837"/>
    </source>
</evidence>
<gene>
    <name evidence="18" type="ORF">LAMO00422_LOCUS22331</name>
</gene>
<comment type="similarity">
    <text evidence="2">Belongs to the LETM1 family.</text>
</comment>
<keyword evidence="10 15" id="KW-0472">Membrane</keyword>
<evidence type="ECO:0000256" key="2">
    <source>
        <dbReference type="ARBA" id="ARBA00009584"/>
    </source>
</evidence>
<evidence type="ECO:0000256" key="15">
    <source>
        <dbReference type="SAM" id="Phobius"/>
    </source>
</evidence>
<dbReference type="PANTHER" id="PTHR14009">
    <property type="entry name" value="LEUCINE ZIPPER-EF-HAND CONTAINING TRANSMEMBRANE PROTEIN"/>
    <property type="match status" value="1"/>
</dbReference>
<feature type="domain" description="Letm1 RBD" evidence="17">
    <location>
        <begin position="283"/>
        <end position="538"/>
    </location>
</feature>
<dbReference type="InterPro" id="IPR002048">
    <property type="entry name" value="EF_hand_dom"/>
</dbReference>
<feature type="coiled-coil region" evidence="13">
    <location>
        <begin position="485"/>
        <end position="546"/>
    </location>
</feature>
<evidence type="ECO:0000256" key="3">
    <source>
        <dbReference type="ARBA" id="ARBA00020557"/>
    </source>
</evidence>
<dbReference type="InterPro" id="IPR044202">
    <property type="entry name" value="LETM1/MDM38-like"/>
</dbReference>
<keyword evidence="5 15" id="KW-0812">Transmembrane</keyword>
<dbReference type="InterPro" id="IPR018247">
    <property type="entry name" value="EF_Hand_1_Ca_BS"/>
</dbReference>
<dbReference type="InterPro" id="IPR033122">
    <property type="entry name" value="LETM1-like_RBD"/>
</dbReference>
<evidence type="ECO:0000256" key="10">
    <source>
        <dbReference type="ARBA" id="ARBA00023136"/>
    </source>
</evidence>
<keyword evidence="13" id="KW-0175">Coiled coil</keyword>
<dbReference type="GO" id="GO:0030003">
    <property type="term" value="P:intracellular monoatomic cation homeostasis"/>
    <property type="evidence" value="ECO:0007669"/>
    <property type="project" value="TreeGrafter"/>
</dbReference>
<feature type="transmembrane region" description="Helical" evidence="15">
    <location>
        <begin position="237"/>
        <end position="260"/>
    </location>
</feature>
<feature type="region of interest" description="Disordered" evidence="14">
    <location>
        <begin position="786"/>
        <end position="812"/>
    </location>
</feature>
<dbReference type="PANTHER" id="PTHR14009:SF1">
    <property type="entry name" value="MITOCHONDRIAL PROTON_CALCIUM EXCHANGER PROTEIN"/>
    <property type="match status" value="1"/>
</dbReference>
<keyword evidence="6" id="KW-0999">Mitochondrion inner membrane</keyword>
<feature type="transmembrane region" description="Helical" evidence="15">
    <location>
        <begin position="193"/>
        <end position="217"/>
    </location>
</feature>
<dbReference type="GO" id="GO:0043022">
    <property type="term" value="F:ribosome binding"/>
    <property type="evidence" value="ECO:0007669"/>
    <property type="project" value="InterPro"/>
</dbReference>
<keyword evidence="7" id="KW-0106">Calcium</keyword>
<dbReference type="AlphaFoldDB" id="A0A7S0H6B0"/>
<evidence type="ECO:0000256" key="13">
    <source>
        <dbReference type="SAM" id="Coils"/>
    </source>
</evidence>
<evidence type="ECO:0000313" key="18">
    <source>
        <dbReference type="EMBL" id="CAD8463369.1"/>
    </source>
</evidence>
<dbReference type="GO" id="GO:0015297">
    <property type="term" value="F:antiporter activity"/>
    <property type="evidence" value="ECO:0007669"/>
    <property type="project" value="UniProtKB-KW"/>
</dbReference>
<keyword evidence="8 15" id="KW-1133">Transmembrane helix</keyword>
<sequence length="812" mass="92605">MLRLRTSLVRTGQSIGMQRALVMSYRLGTNPTALGIAVKPLLLQTQLFSSWGCRQGPVGGIHWRKIDSTTIRLLSTTPEPKKFDDATSSSPPPAAKKEGKKEEKKPVTPQYWRDDYETNFTMEELLKKQKDMNEKEARESYAERALEAIKNGSVAVGNIVINFSKGTISLIVNPRRIPGAALDLWKTIKHEAYHYWIGFKLMGRNIFTAISILNTALNGKRLTRRERRMLRRVAVDIFRLVPFSIFIIIPFMEVLLPVALRLFPNMLPSSFHSKHEKEDKMKKELQARLQMASFLQETVDELVKTKLEDEEEKKKVVNLLDSVRKGQRISNEDLLKVTSVFSDELTLENMPRAQLVSLCQYMGLRPFGSNPNLRWHLSQEMQKIKEDDQLINDEGVESLTIDELRTALQERGMRTVGLTMEGYRRNLNQWLNLSLHENVPISLLVLSRAFTILERTKPTEQAIQETISAMDDDMVEEVLAAAGIEDDVAKKLEVLERQHELMMEESEERAQREERRRKIQEAKLAMEAEKEAEKAAEEKVEEKTIQGREKLVAELVRHVRDDEVMEDLKPDTKSQVKVSDKVLEEAVEDLEALVKNQAVEEERDFLEALKSEVAEKLEEEVTLSNKHTDELREGVQAEVDSISRKFADKTVDHIQEVIEDKLKSAQEGDSLVQEEEEKLKTMKSQSDYVADRLKGRVAKMLEDIEMRIEEADKKMDSLRVLDIDGDGVITEAELVTAIKEVLAEHNTEEEAQAIAKEVLARAADKLNIGVSTQQLIQLSKELRSRNFKPSKENVGEGETPAEDVDVSDKAKS</sequence>
<dbReference type="GO" id="GO:0005743">
    <property type="term" value="C:mitochondrial inner membrane"/>
    <property type="evidence" value="ECO:0007669"/>
    <property type="project" value="UniProtKB-SubCell"/>
</dbReference>
<dbReference type="PROSITE" id="PS50222">
    <property type="entry name" value="EF_HAND_2"/>
    <property type="match status" value="1"/>
</dbReference>
<dbReference type="InterPro" id="IPR011992">
    <property type="entry name" value="EF-hand-dom_pair"/>
</dbReference>
<evidence type="ECO:0000259" key="17">
    <source>
        <dbReference type="PROSITE" id="PS51758"/>
    </source>
</evidence>
<dbReference type="PROSITE" id="PS00018">
    <property type="entry name" value="EF_HAND_1"/>
    <property type="match status" value="1"/>
</dbReference>